<feature type="compositionally biased region" description="Polar residues" evidence="2">
    <location>
        <begin position="1"/>
        <end position="10"/>
    </location>
</feature>
<feature type="region of interest" description="Disordered" evidence="2">
    <location>
        <begin position="744"/>
        <end position="884"/>
    </location>
</feature>
<dbReference type="OrthoDB" id="2162994at2759"/>
<evidence type="ECO:0000259" key="3">
    <source>
        <dbReference type="PROSITE" id="PS50114"/>
    </source>
</evidence>
<keyword evidence="5" id="KW-1185">Reference proteome</keyword>
<feature type="compositionally biased region" description="Basic and acidic residues" evidence="2">
    <location>
        <begin position="848"/>
        <end position="862"/>
    </location>
</feature>
<dbReference type="GO" id="GO:0006355">
    <property type="term" value="P:regulation of DNA-templated transcription"/>
    <property type="evidence" value="ECO:0007669"/>
    <property type="project" value="InterPro"/>
</dbReference>
<feature type="compositionally biased region" description="Low complexity" evidence="2">
    <location>
        <begin position="11"/>
        <end position="35"/>
    </location>
</feature>
<reference evidence="4" key="2">
    <citation type="journal article" date="2022" name="Microbiol. Resour. Announc.">
        <title>Whole-Genome Sequence of Entomortierella parvispora E1425, a Mucoromycotan Fungus Associated with Burkholderiaceae-Related Endosymbiotic Bacteria.</title>
        <authorList>
            <person name="Herlambang A."/>
            <person name="Guo Y."/>
            <person name="Takashima Y."/>
            <person name="Narisawa K."/>
            <person name="Ohta H."/>
            <person name="Nishizawa T."/>
        </authorList>
    </citation>
    <scope>NUCLEOTIDE SEQUENCE</scope>
    <source>
        <strain evidence="4">E1425</strain>
    </source>
</reference>
<feature type="region of interest" description="Disordered" evidence="2">
    <location>
        <begin position="485"/>
        <end position="507"/>
    </location>
</feature>
<dbReference type="AlphaFoldDB" id="A0A9P3HLB7"/>
<feature type="region of interest" description="Disordered" evidence="2">
    <location>
        <begin position="61"/>
        <end position="128"/>
    </location>
</feature>
<evidence type="ECO:0000313" key="5">
    <source>
        <dbReference type="Proteomes" id="UP000827284"/>
    </source>
</evidence>
<feature type="domain" description="GATA-type" evidence="3">
    <location>
        <begin position="1100"/>
        <end position="1140"/>
    </location>
</feature>
<keyword evidence="1" id="KW-0863">Zinc-finger</keyword>
<name>A0A9P3HLB7_9FUNG</name>
<feature type="region of interest" description="Disordered" evidence="2">
    <location>
        <begin position="900"/>
        <end position="1024"/>
    </location>
</feature>
<dbReference type="GO" id="GO:0043565">
    <property type="term" value="F:sequence-specific DNA binding"/>
    <property type="evidence" value="ECO:0007669"/>
    <property type="project" value="InterPro"/>
</dbReference>
<feature type="compositionally biased region" description="Acidic residues" evidence="2">
    <location>
        <begin position="927"/>
        <end position="947"/>
    </location>
</feature>
<feature type="compositionally biased region" description="Polar residues" evidence="2">
    <location>
        <begin position="700"/>
        <end position="714"/>
    </location>
</feature>
<dbReference type="Gene3D" id="3.30.50.10">
    <property type="entry name" value="Erythroid Transcription Factor GATA-1, subunit A"/>
    <property type="match status" value="1"/>
</dbReference>
<dbReference type="CDD" id="cd00202">
    <property type="entry name" value="ZnF_GATA"/>
    <property type="match status" value="1"/>
</dbReference>
<feature type="region of interest" description="Disordered" evidence="2">
    <location>
        <begin position="1"/>
        <end position="35"/>
    </location>
</feature>
<feature type="compositionally biased region" description="Basic and acidic residues" evidence="2">
    <location>
        <begin position="948"/>
        <end position="958"/>
    </location>
</feature>
<feature type="compositionally biased region" description="Low complexity" evidence="2">
    <location>
        <begin position="73"/>
        <end position="100"/>
    </location>
</feature>
<evidence type="ECO:0000256" key="2">
    <source>
        <dbReference type="SAM" id="MobiDB-lite"/>
    </source>
</evidence>
<feature type="region of interest" description="Disordered" evidence="2">
    <location>
        <begin position="689"/>
        <end position="725"/>
    </location>
</feature>
<dbReference type="Proteomes" id="UP000827284">
    <property type="component" value="Unassembled WGS sequence"/>
</dbReference>
<keyword evidence="1" id="KW-0862">Zinc</keyword>
<keyword evidence="1" id="KW-0479">Metal-binding</keyword>
<feature type="compositionally biased region" description="Polar residues" evidence="2">
    <location>
        <begin position="167"/>
        <end position="176"/>
    </location>
</feature>
<dbReference type="GO" id="GO:0008270">
    <property type="term" value="F:zinc ion binding"/>
    <property type="evidence" value="ECO:0007669"/>
    <property type="project" value="UniProtKB-KW"/>
</dbReference>
<sequence length="1199" mass="126905">MNQGTVATMGSASISPAASPSSNSTSSHISSSRMRLSLSQLQSLATDGKVKFTPKEVEFFQSKGYLRTNTPPSSSDGTTAASTSSSSSSAGTLAASRAGSVPRTPMTPATIASPLVSSNSQGAFAKPPLPVAERLAPMSPAAMALLRQTADSSSPRTPGRARENKRPSQSFSSPKQSLPPFHNKVFEDTCSHLHPETPSSPSMTDSDDLPGFRRHSESSSQSREVLIQTATRLMQSVPENAPVQFDPAHLRRASIATTTPLVETPLGTHTVLYIASSPSQNLLSLPIANPHHLGLTGGRPLGSLPTHTAAMNNFKFPATSSAPSGSLSPSPSAANGSASPTLARTKRKSVPRRSPSGVESQDQAPGVIFQIPFGTPPMPSSSPRKASTSAGSFSPSIGEGQMAGQELTTPPSPASRAGLGIQCNDSFSEPDATHPFEQARPSSSNTGTRSPHKDDYFTDKTEVMAVGDIIVAAEETAARQAAVALPPSSHNGSAQESMPSPPQTSTVVSMEVMQNPGQTPGPTPSPKLVNGSQVFSVSDMKAEISQQKPTEDKPVERVDCKTVPINSCAQFLPTTNEQGRTSRASSAPTLSISAVVSTEHESGDQVDQRDLPLWAQRQNRIRRQSLLPRPELDFVSGSGILPPDNKDLSTRGGATIISYPVLLSDVMQVRIDEIEAKLAADGALYQQATEENESVEAGASPSSATADHSVSGSASHKRKKGIAKKSGGSLAFEDVGLFSDSEQRAGRRLNKRRQSRASVTPEAPESSVNPVRVVPERHGASIYRRGERHHHHYNNDRPSSSPSASPSPPARRGRQNMLGSPVKLGNGSNGGQFDDDDDVLDYENDESIMDHDGGDDYDDSYKAHKNRHQSGDRSSHARHVLAIPPGEVDIAMQLTRDMLSRRRHQSNDHDSHLRSLQPLLDAIQSENDGEVDEDESMEDDDDDDNDDDHLMERSEAKKGKGGAKSKVVSHKKGASNSAMGSTGANRKRKSDEPLQRSQAKKEKTATSTKGKATKATKKRSDVGASLESLATASMLVDLHSSGAGGKVLANNGGEARKIKKPKTLNGPLATSSMSGVSKPKAKVQHSAGASSLSGNSGSSDDSRKHCEACGAEETPCWRPGYDANSVLCNSCGLRYKKSGVYCTAVGCKYIPLKAEFAAMEEDRKKNGREHLQCFQCRQPVAPPSTPPTSSAAAAVAATS</sequence>
<feature type="compositionally biased region" description="Polar residues" evidence="2">
    <location>
        <begin position="488"/>
        <end position="507"/>
    </location>
</feature>
<feature type="region of interest" description="Disordered" evidence="2">
    <location>
        <begin position="1178"/>
        <end position="1199"/>
    </location>
</feature>
<organism evidence="4 5">
    <name type="scientific">Entomortierella parvispora</name>
    <dbReference type="NCBI Taxonomy" id="205924"/>
    <lineage>
        <taxon>Eukaryota</taxon>
        <taxon>Fungi</taxon>
        <taxon>Fungi incertae sedis</taxon>
        <taxon>Mucoromycota</taxon>
        <taxon>Mortierellomycotina</taxon>
        <taxon>Mortierellomycetes</taxon>
        <taxon>Mortierellales</taxon>
        <taxon>Mortierellaceae</taxon>
        <taxon>Entomortierella</taxon>
    </lineage>
</organism>
<feature type="compositionally biased region" description="Basic residues" evidence="2">
    <location>
        <begin position="746"/>
        <end position="755"/>
    </location>
</feature>
<reference evidence="4" key="1">
    <citation type="submission" date="2021-11" db="EMBL/GenBank/DDBJ databases">
        <authorList>
            <person name="Herlambang A."/>
            <person name="Guo Y."/>
            <person name="Takashima Y."/>
            <person name="Nishizawa T."/>
        </authorList>
    </citation>
    <scope>NUCLEOTIDE SEQUENCE</scope>
    <source>
        <strain evidence="4">E1425</strain>
    </source>
</reference>
<feature type="compositionally biased region" description="Low complexity" evidence="2">
    <location>
        <begin position="317"/>
        <end position="341"/>
    </location>
</feature>
<dbReference type="InterPro" id="IPR013088">
    <property type="entry name" value="Znf_NHR/GATA"/>
</dbReference>
<feature type="compositionally biased region" description="Acidic residues" evidence="2">
    <location>
        <begin position="833"/>
        <end position="847"/>
    </location>
</feature>
<feature type="compositionally biased region" description="Polar residues" evidence="2">
    <location>
        <begin position="381"/>
        <end position="395"/>
    </location>
</feature>
<comment type="caution">
    <text evidence="4">The sequence shown here is derived from an EMBL/GenBank/DDBJ whole genome shotgun (WGS) entry which is preliminary data.</text>
</comment>
<evidence type="ECO:0000256" key="1">
    <source>
        <dbReference type="PROSITE-ProRule" id="PRU00094"/>
    </source>
</evidence>
<dbReference type="EMBL" id="BQFW01000015">
    <property type="protein sequence ID" value="GJJ78696.1"/>
    <property type="molecule type" value="Genomic_DNA"/>
</dbReference>
<feature type="compositionally biased region" description="Basic and acidic residues" evidence="2">
    <location>
        <begin position="989"/>
        <end position="1004"/>
    </location>
</feature>
<feature type="region of interest" description="Disordered" evidence="2">
    <location>
        <begin position="315"/>
        <end position="455"/>
    </location>
</feature>
<dbReference type="InterPro" id="IPR000679">
    <property type="entry name" value="Znf_GATA"/>
</dbReference>
<evidence type="ECO:0000313" key="4">
    <source>
        <dbReference type="EMBL" id="GJJ78696.1"/>
    </source>
</evidence>
<dbReference type="SUPFAM" id="SSF57716">
    <property type="entry name" value="Glucocorticoid receptor-like (DNA-binding domain)"/>
    <property type="match status" value="1"/>
</dbReference>
<feature type="compositionally biased region" description="Basic residues" evidence="2">
    <location>
        <begin position="959"/>
        <end position="973"/>
    </location>
</feature>
<feature type="region of interest" description="Disordered" evidence="2">
    <location>
        <begin position="1048"/>
        <end position="1104"/>
    </location>
</feature>
<feature type="compositionally biased region" description="Basic and acidic residues" evidence="2">
    <location>
        <begin position="184"/>
        <end position="195"/>
    </location>
</feature>
<gene>
    <name evidence="4" type="ORF">EMPS_11055</name>
</gene>
<proteinExistence type="predicted"/>
<feature type="region of interest" description="Disordered" evidence="2">
    <location>
        <begin position="148"/>
        <end position="223"/>
    </location>
</feature>
<accession>A0A9P3HLB7</accession>
<protein>
    <recommendedName>
        <fullName evidence="3">GATA-type domain-containing protein</fullName>
    </recommendedName>
</protein>
<dbReference type="SMART" id="SM00401">
    <property type="entry name" value="ZnF_GATA"/>
    <property type="match status" value="1"/>
</dbReference>
<feature type="compositionally biased region" description="Low complexity" evidence="2">
    <location>
        <begin position="1187"/>
        <end position="1199"/>
    </location>
</feature>
<feature type="compositionally biased region" description="Low complexity" evidence="2">
    <location>
        <begin position="1086"/>
        <end position="1099"/>
    </location>
</feature>
<dbReference type="Pfam" id="PF00320">
    <property type="entry name" value="GATA"/>
    <property type="match status" value="1"/>
</dbReference>
<dbReference type="PROSITE" id="PS50114">
    <property type="entry name" value="GATA_ZN_FINGER_2"/>
    <property type="match status" value="1"/>
</dbReference>
<feature type="compositionally biased region" description="Polar residues" evidence="2">
    <location>
        <begin position="440"/>
        <end position="449"/>
    </location>
</feature>